<evidence type="ECO:0000256" key="1">
    <source>
        <dbReference type="ARBA" id="ARBA00022617"/>
    </source>
</evidence>
<dbReference type="InterPro" id="IPR011444">
    <property type="entry name" value="DUF1549"/>
</dbReference>
<sequence length="756" mass="86155">MAILVLGLSCNDQEDEKVDFNAEVRPIINNKCISCHGGVKQSGKFSLLFESEALAATKSGEPAIVPGHADESEMIKRILHEDPEVRMPPEGPPLDPKEIDILKKWINQGAKWEDHWSFIPPTDKEIPEISESGWTDNPIDAFVLEKMEEKGLSPSPQAPAATLARRLSLDLTGLPPTPEMVKKLEESPELTTYEELVDELLASPQYGERWAAMWMDLARYADTKGYQKDRHRPMWKFRDWVIDAFNADMPFDQFTIEQIAGDLLPNPNKDQLIATGFHRNTMTNDESGTDDEEFRVAAVLDRVNTTWEVWQGITFACVQCHSHPYDPIKHEEFYEFYAFFNNTSDADTWTDSPTMPVYTKIEEQERANILHWIDSVKSASPKTNYQFAHQIEEKEAELKSIRPDPLPVMEELSADERRQTFVFERGNWMEHGKEVQPGVPGSMPKFSDTLPNNRLGLAKWIVSDDNPLTARVTVNRIWAQLFGRGIVETQEDFGSQGFEPTHPELLDWMAVNWMKEQHWQLKPLLKMMVMSATYRQSSELSKEALDKDAANYWLSRGPRVRLTAEQVRDQALAVSGLLSKKMFGPSVMPPQPDGVWQVINNPEKWIESKGDDKHRRGIYTYWRRTSPYPSMVSFDSPSREFCVNRRIRTNTPLQALVTMNDPVYVEAAQALALKMKAAGSTLDEQLKEGYELALFKQPKPQVLNSLKELYQTAYLHFEANGEGLENLGKQETDPSINALTMVANSILNLDGFITKD</sequence>
<proteinExistence type="predicted"/>
<keyword evidence="1 4" id="KW-0349">Heme</keyword>
<evidence type="ECO:0000256" key="4">
    <source>
        <dbReference type="PROSITE-ProRule" id="PRU00433"/>
    </source>
</evidence>
<gene>
    <name evidence="6" type="ORF">IFO69_05435</name>
</gene>
<dbReference type="PANTHER" id="PTHR35889">
    <property type="entry name" value="CYCLOINULO-OLIGOSACCHARIDE FRUCTANOTRANSFERASE-RELATED"/>
    <property type="match status" value="1"/>
</dbReference>
<keyword evidence="7" id="KW-1185">Reference proteome</keyword>
<dbReference type="InterPro" id="IPR022655">
    <property type="entry name" value="DUF1553"/>
</dbReference>
<dbReference type="PROSITE" id="PS51007">
    <property type="entry name" value="CYTC"/>
    <property type="match status" value="1"/>
</dbReference>
<comment type="caution">
    <text evidence="6">The sequence shown here is derived from an EMBL/GenBank/DDBJ whole genome shotgun (WGS) entry which is preliminary data.</text>
</comment>
<dbReference type="PANTHER" id="PTHR35889:SF3">
    <property type="entry name" value="F-BOX DOMAIN-CONTAINING PROTEIN"/>
    <property type="match status" value="1"/>
</dbReference>
<dbReference type="SUPFAM" id="SSF46626">
    <property type="entry name" value="Cytochrome c"/>
    <property type="match status" value="1"/>
</dbReference>
<dbReference type="InterPro" id="IPR036909">
    <property type="entry name" value="Cyt_c-like_dom_sf"/>
</dbReference>
<dbReference type="InterPro" id="IPR011429">
    <property type="entry name" value="Cyt_c_Planctomycete-type"/>
</dbReference>
<evidence type="ECO:0000313" key="6">
    <source>
        <dbReference type="EMBL" id="MBD8488183.1"/>
    </source>
</evidence>
<dbReference type="Pfam" id="PF07587">
    <property type="entry name" value="PSD1"/>
    <property type="match status" value="1"/>
</dbReference>
<dbReference type="InterPro" id="IPR009056">
    <property type="entry name" value="Cyt_c-like_dom"/>
</dbReference>
<evidence type="ECO:0000313" key="7">
    <source>
        <dbReference type="Proteomes" id="UP000647133"/>
    </source>
</evidence>
<dbReference type="Pfam" id="PF07583">
    <property type="entry name" value="PSCyt2"/>
    <property type="match status" value="1"/>
</dbReference>
<feature type="domain" description="Cytochrome c" evidence="5">
    <location>
        <begin position="11"/>
        <end position="110"/>
    </location>
</feature>
<evidence type="ECO:0000259" key="5">
    <source>
        <dbReference type="PROSITE" id="PS51007"/>
    </source>
</evidence>
<dbReference type="Proteomes" id="UP000647133">
    <property type="component" value="Unassembled WGS sequence"/>
</dbReference>
<organism evidence="6 7">
    <name type="scientific">Echinicola arenosa</name>
    <dbReference type="NCBI Taxonomy" id="2774144"/>
    <lineage>
        <taxon>Bacteria</taxon>
        <taxon>Pseudomonadati</taxon>
        <taxon>Bacteroidota</taxon>
        <taxon>Cytophagia</taxon>
        <taxon>Cytophagales</taxon>
        <taxon>Cyclobacteriaceae</taxon>
        <taxon>Echinicola</taxon>
    </lineage>
</organism>
<keyword evidence="2 4" id="KW-0479">Metal-binding</keyword>
<reference evidence="6 7" key="1">
    <citation type="submission" date="2020-09" db="EMBL/GenBank/DDBJ databases">
        <title>Echinicola sp. CAU 1574 isolated from sand of Sido Beach.</title>
        <authorList>
            <person name="Kim W."/>
        </authorList>
    </citation>
    <scope>NUCLEOTIDE SEQUENCE [LARGE SCALE GENOMIC DNA]</scope>
    <source>
        <strain evidence="6 7">CAU 1574</strain>
    </source>
</reference>
<keyword evidence="3 4" id="KW-0408">Iron</keyword>
<protein>
    <submittedName>
        <fullName evidence="6">DUF1553 domain-containing protein</fullName>
    </submittedName>
</protein>
<name>A0ABR9AHC6_9BACT</name>
<dbReference type="EMBL" id="JACYTQ010000002">
    <property type="protein sequence ID" value="MBD8488183.1"/>
    <property type="molecule type" value="Genomic_DNA"/>
</dbReference>
<dbReference type="Pfam" id="PF07635">
    <property type="entry name" value="PSCyt1"/>
    <property type="match status" value="1"/>
</dbReference>
<evidence type="ECO:0000256" key="2">
    <source>
        <dbReference type="ARBA" id="ARBA00022723"/>
    </source>
</evidence>
<evidence type="ECO:0000256" key="3">
    <source>
        <dbReference type="ARBA" id="ARBA00023004"/>
    </source>
</evidence>
<accession>A0ABR9AHC6</accession>